<evidence type="ECO:0000256" key="1">
    <source>
        <dbReference type="SAM" id="MobiDB-lite"/>
    </source>
</evidence>
<evidence type="ECO:0000313" key="5">
    <source>
        <dbReference type="Proteomes" id="UP000244128"/>
    </source>
</evidence>
<accession>A0A2T5I019</accession>
<evidence type="ECO:0000256" key="2">
    <source>
        <dbReference type="SAM" id="Phobius"/>
    </source>
</evidence>
<dbReference type="Proteomes" id="UP000244128">
    <property type="component" value="Unassembled WGS sequence"/>
</dbReference>
<dbReference type="CDD" id="cd00093">
    <property type="entry name" value="HTH_XRE"/>
    <property type="match status" value="1"/>
</dbReference>
<evidence type="ECO:0000259" key="3">
    <source>
        <dbReference type="Pfam" id="PF13464"/>
    </source>
</evidence>
<organism evidence="4 5">
    <name type="scientific">Nitrosomonas oligotropha</name>
    <dbReference type="NCBI Taxonomy" id="42354"/>
    <lineage>
        <taxon>Bacteria</taxon>
        <taxon>Pseudomonadati</taxon>
        <taxon>Pseudomonadota</taxon>
        <taxon>Betaproteobacteria</taxon>
        <taxon>Nitrosomonadales</taxon>
        <taxon>Nitrosomonadaceae</taxon>
        <taxon>Nitrosomonas</taxon>
    </lineage>
</organism>
<feature type="transmembrane region" description="Helical" evidence="2">
    <location>
        <begin position="196"/>
        <end position="214"/>
    </location>
</feature>
<feature type="region of interest" description="Disordered" evidence="1">
    <location>
        <begin position="250"/>
        <end position="302"/>
    </location>
</feature>
<sequence>MTMTDEKSSDNRSSSENASPDPVTHGNVQMTATETIELSSDKPVNDFTPLASGLNSHQKQLQTNNNYNSMNTSFDNNQARNEFNAIDSASVVQSVGHLLRNARTAKGLSIDDVSRQLRLSAQQIEAIEKEDFEKLPGRTFLRGFIRNYANLVQLNPVPLLQMLPESTRVISTYERTPFKNKQISFSSNREKPGNHSLIIAIILFVIILGAYFLFENGGWNKNSDVSAEIEEKKTESATASVEIQLPLPGIVKNTSNTSDSPANKSSEVNNPVPAMENTAAQADAKTESAPENKSAVEKTEKTEKTATFDKNTGHLYFKLTADSWIKVVDGKGVTVFEQLKKSGSEQIVTGKRPLSLVIGNASGVNLTYNDKEIDISSYKKQGGTARFTLE</sequence>
<dbReference type="Pfam" id="PF13413">
    <property type="entry name" value="HTH_25"/>
    <property type="match status" value="1"/>
</dbReference>
<dbReference type="Pfam" id="PF13464">
    <property type="entry name" value="RodZ_C"/>
    <property type="match status" value="1"/>
</dbReference>
<reference evidence="4 5" key="1">
    <citation type="submission" date="2018-04" db="EMBL/GenBank/DDBJ databases">
        <title>Active sludge and wastewater microbial communities from Klosterneuburg, Austria.</title>
        <authorList>
            <person name="Wagner M."/>
        </authorList>
    </citation>
    <scope>NUCLEOTIDE SEQUENCE [LARGE SCALE GENOMIC DNA]</scope>
    <source>
        <strain evidence="4 5">Nm49</strain>
    </source>
</reference>
<dbReference type="InterPro" id="IPR001387">
    <property type="entry name" value="Cro/C1-type_HTH"/>
</dbReference>
<dbReference type="SUPFAM" id="SSF47413">
    <property type="entry name" value="lambda repressor-like DNA-binding domains"/>
    <property type="match status" value="1"/>
</dbReference>
<dbReference type="InterPro" id="IPR025194">
    <property type="entry name" value="RodZ-like_C"/>
</dbReference>
<dbReference type="PANTHER" id="PTHR34475">
    <property type="match status" value="1"/>
</dbReference>
<feature type="compositionally biased region" description="Basic and acidic residues" evidence="1">
    <location>
        <begin position="284"/>
        <end position="302"/>
    </location>
</feature>
<protein>
    <submittedName>
        <fullName evidence="4">Cytoskeleton protein RodZ</fullName>
    </submittedName>
</protein>
<dbReference type="InterPro" id="IPR010982">
    <property type="entry name" value="Lambda_DNA-bd_dom_sf"/>
</dbReference>
<dbReference type="EMBL" id="QAOI01000010">
    <property type="protein sequence ID" value="PTQ77170.1"/>
    <property type="molecule type" value="Genomic_DNA"/>
</dbReference>
<keyword evidence="2" id="KW-0472">Membrane</keyword>
<comment type="caution">
    <text evidence="4">The sequence shown here is derived from an EMBL/GenBank/DDBJ whole genome shotgun (WGS) entry which is preliminary data.</text>
</comment>
<feature type="compositionally biased region" description="Polar residues" evidence="1">
    <location>
        <begin position="252"/>
        <end position="269"/>
    </location>
</feature>
<dbReference type="GO" id="GO:0003677">
    <property type="term" value="F:DNA binding"/>
    <property type="evidence" value="ECO:0007669"/>
    <property type="project" value="InterPro"/>
</dbReference>
<proteinExistence type="predicted"/>
<name>A0A2T5I019_9PROT</name>
<feature type="compositionally biased region" description="Basic and acidic residues" evidence="1">
    <location>
        <begin position="1"/>
        <end position="10"/>
    </location>
</feature>
<dbReference type="Gene3D" id="1.10.260.40">
    <property type="entry name" value="lambda repressor-like DNA-binding domains"/>
    <property type="match status" value="1"/>
</dbReference>
<feature type="region of interest" description="Disordered" evidence="1">
    <location>
        <begin position="1"/>
        <end position="27"/>
    </location>
</feature>
<dbReference type="InterPro" id="IPR050400">
    <property type="entry name" value="Bact_Cytoskel_RodZ"/>
</dbReference>
<feature type="domain" description="Cytoskeleton protein RodZ-like C-terminal" evidence="3">
    <location>
        <begin position="317"/>
        <end position="388"/>
    </location>
</feature>
<gene>
    <name evidence="4" type="ORF">C8R26_11090</name>
</gene>
<dbReference type="PANTHER" id="PTHR34475:SF1">
    <property type="entry name" value="CYTOSKELETON PROTEIN RODZ"/>
    <property type="match status" value="1"/>
</dbReference>
<evidence type="ECO:0000313" key="4">
    <source>
        <dbReference type="EMBL" id="PTQ77170.1"/>
    </source>
</evidence>
<keyword evidence="2" id="KW-1133">Transmembrane helix</keyword>
<keyword evidence="2" id="KW-0812">Transmembrane</keyword>
<dbReference type="AlphaFoldDB" id="A0A2T5I019"/>